<proteinExistence type="predicted"/>
<evidence type="ECO:0000313" key="2">
    <source>
        <dbReference type="EMBL" id="MBC3920834.1"/>
    </source>
</evidence>
<keyword evidence="1" id="KW-0732">Signal</keyword>
<organism evidence="2 3">
    <name type="scientific">Undibacterium hunanense</name>
    <dbReference type="NCBI Taxonomy" id="2762292"/>
    <lineage>
        <taxon>Bacteria</taxon>
        <taxon>Pseudomonadati</taxon>
        <taxon>Pseudomonadota</taxon>
        <taxon>Betaproteobacteria</taxon>
        <taxon>Burkholderiales</taxon>
        <taxon>Oxalobacteraceae</taxon>
        <taxon>Undibacterium</taxon>
    </lineage>
</organism>
<evidence type="ECO:0000256" key="1">
    <source>
        <dbReference type="SAM" id="SignalP"/>
    </source>
</evidence>
<reference evidence="2 3" key="1">
    <citation type="submission" date="2020-08" db="EMBL/GenBank/DDBJ databases">
        <title>Novel species isolated from subtropical streams in China.</title>
        <authorList>
            <person name="Lu H."/>
        </authorList>
    </citation>
    <scope>NUCLEOTIDE SEQUENCE [LARGE SCALE GENOMIC DNA]</scope>
    <source>
        <strain evidence="2 3">CY18W</strain>
    </source>
</reference>
<dbReference type="RefSeq" id="WP_186950673.1">
    <property type="nucleotide sequence ID" value="NZ_JACOGF010000020.1"/>
</dbReference>
<feature type="chain" id="PRO_5045440286" description="Solute-binding protein family 3/N-terminal domain-containing protein" evidence="1">
    <location>
        <begin position="27"/>
        <end position="252"/>
    </location>
</feature>
<feature type="signal peptide" evidence="1">
    <location>
        <begin position="1"/>
        <end position="26"/>
    </location>
</feature>
<dbReference type="SUPFAM" id="SSF53850">
    <property type="entry name" value="Periplasmic binding protein-like II"/>
    <property type="match status" value="1"/>
</dbReference>
<dbReference type="Proteomes" id="UP000650424">
    <property type="component" value="Unassembled WGS sequence"/>
</dbReference>
<evidence type="ECO:0000313" key="3">
    <source>
        <dbReference type="Proteomes" id="UP000650424"/>
    </source>
</evidence>
<gene>
    <name evidence="2" type="ORF">H8L32_25440</name>
</gene>
<keyword evidence="3" id="KW-1185">Reference proteome</keyword>
<name>A0ABR6ZYV2_9BURK</name>
<comment type="caution">
    <text evidence="2">The sequence shown here is derived from an EMBL/GenBank/DDBJ whole genome shotgun (WGS) entry which is preliminary data.</text>
</comment>
<evidence type="ECO:0008006" key="4">
    <source>
        <dbReference type="Google" id="ProtNLM"/>
    </source>
</evidence>
<dbReference type="EMBL" id="JACOGF010000020">
    <property type="protein sequence ID" value="MBC3920834.1"/>
    <property type="molecule type" value="Genomic_DNA"/>
</dbReference>
<sequence length="252" mass="27796">MRLVRILHRYLLASIMLMGFAMPGLAQETPASFKRHIVLPVFVDGLEMRQTRFALEMAYAAIGIKVSFVARPALRALLEADSGQVDGEVVRDNSIEASAPNLVRVDVPMFRYVGSAFVLKGSELPTSLEAASRLPSVGIVRGARRVEVETQGWSNLVPINDHGAAVRMLKIGRISTLIGAYEVVKDAILSNQFSENDFSSHEMYSIQVFHYLHKSHADIIPALGLQLNRLKGSQATVLDGLRASKIKDFPRQ</sequence>
<protein>
    <recommendedName>
        <fullName evidence="4">Solute-binding protein family 3/N-terminal domain-containing protein</fullName>
    </recommendedName>
</protein>
<accession>A0ABR6ZYV2</accession>